<dbReference type="EMBL" id="GEBQ01018092">
    <property type="protein sequence ID" value="JAT21885.1"/>
    <property type="molecule type" value="Transcribed_RNA"/>
</dbReference>
<feature type="domain" description="DDHD" evidence="3">
    <location>
        <begin position="486"/>
        <end position="691"/>
    </location>
</feature>
<dbReference type="GO" id="GO:0004620">
    <property type="term" value="F:phospholipase activity"/>
    <property type="evidence" value="ECO:0007669"/>
    <property type="project" value="TreeGrafter"/>
</dbReference>
<sequence length="713" mass="80793">MDSALSNADGPNNSQDCNVSLIKPDAETTLYLEDDNNSFGVGDLHLDSNDSITSPKVESENKTIWSTDPVFNLRDSDEIVDVLKPEQIRWFYKNLANKQWVEFDGYDSLKIERRYTNLTDKEWRYYNATYRSKKNQEKSPNSSPTFEALKTNGNHTTKSSTSAEECFSPSSETADRVVVRGGLYEVDLIKRNCTSIFWPGEETVITRGSWFYENTWQPVELEISEDLENVHLSLFIGKRNSDYVQDAKAPKKVVHTEQLAENNIDWYAPLEVYLYSQATPSKIVRNLTSRLGGYFQKKSGYRLLRGYKDLATDTDKPKDISHLVFVVHGIGQKMDIGGRILHNTSLIRHNVTTLHERLFPSSSQRAEFFPVEWRTNLTLDGGLVEAITPLHLTQLRNILNTSAMDIMYYTSPIYCAEIQRGLITELNRLYAMFLERNPSRDVKVSIVAHSLGCVIVYDIITGWLPMGPTNLYDQVPEEVVAGKSRLNFQVDNLFMLGSPLAVFLALRFPRGQHGYHLFPPSLCNRLYNVFHISDAVAYRLEPLVIREYAKIAPLRIWPCNCPTRVPYCDMPLELIDPQEMGVTKETTPTTSTTPKEESAVSPTETPVRDRGWSIWSLVRGGPNKNQDGVASPQQMDSPTRGNCLEHRLDYVIKVSGSLGVSARTYINMLSSHTAYWGSEDVAFFILTRIFPQLDQMVDTSAVPCTETTSGDES</sequence>
<gene>
    <name evidence="4" type="ORF">g.15739</name>
</gene>
<accession>A0A1B6LDX7</accession>
<evidence type="ECO:0000313" key="4">
    <source>
        <dbReference type="EMBL" id="JAT21885.1"/>
    </source>
</evidence>
<feature type="region of interest" description="Disordered" evidence="2">
    <location>
        <begin position="582"/>
        <end position="640"/>
    </location>
</feature>
<dbReference type="InterPro" id="IPR058055">
    <property type="entry name" value="PA-PLA1"/>
</dbReference>
<dbReference type="InterPro" id="IPR004177">
    <property type="entry name" value="DDHD_dom"/>
</dbReference>
<dbReference type="PROSITE" id="PS51043">
    <property type="entry name" value="DDHD"/>
    <property type="match status" value="1"/>
</dbReference>
<dbReference type="GO" id="GO:0046872">
    <property type="term" value="F:metal ion binding"/>
    <property type="evidence" value="ECO:0007669"/>
    <property type="project" value="InterPro"/>
</dbReference>
<feature type="region of interest" description="Disordered" evidence="2">
    <location>
        <begin position="134"/>
        <end position="168"/>
    </location>
</feature>
<evidence type="ECO:0000256" key="2">
    <source>
        <dbReference type="SAM" id="MobiDB-lite"/>
    </source>
</evidence>
<protein>
    <recommendedName>
        <fullName evidence="3">DDHD domain-containing protein</fullName>
    </recommendedName>
</protein>
<dbReference type="GO" id="GO:0005737">
    <property type="term" value="C:cytoplasm"/>
    <property type="evidence" value="ECO:0007669"/>
    <property type="project" value="TreeGrafter"/>
</dbReference>
<feature type="compositionally biased region" description="Low complexity" evidence="2">
    <location>
        <begin position="583"/>
        <end position="593"/>
    </location>
</feature>
<dbReference type="Pfam" id="PF02862">
    <property type="entry name" value="DDHD"/>
    <property type="match status" value="2"/>
</dbReference>
<dbReference type="AlphaFoldDB" id="A0A1B6LDX7"/>
<organism evidence="4">
    <name type="scientific">Graphocephala atropunctata</name>
    <dbReference type="NCBI Taxonomy" id="36148"/>
    <lineage>
        <taxon>Eukaryota</taxon>
        <taxon>Metazoa</taxon>
        <taxon>Ecdysozoa</taxon>
        <taxon>Arthropoda</taxon>
        <taxon>Hexapoda</taxon>
        <taxon>Insecta</taxon>
        <taxon>Pterygota</taxon>
        <taxon>Neoptera</taxon>
        <taxon>Paraneoptera</taxon>
        <taxon>Hemiptera</taxon>
        <taxon>Auchenorrhyncha</taxon>
        <taxon>Membracoidea</taxon>
        <taxon>Cicadellidae</taxon>
        <taxon>Cicadellinae</taxon>
        <taxon>Cicadellini</taxon>
        <taxon>Graphocephala</taxon>
    </lineage>
</organism>
<comment type="similarity">
    <text evidence="1">Belongs to the PA-PLA1 family.</text>
</comment>
<feature type="compositionally biased region" description="Polar residues" evidence="2">
    <location>
        <begin position="623"/>
        <end position="640"/>
    </location>
</feature>
<evidence type="ECO:0000256" key="1">
    <source>
        <dbReference type="ARBA" id="ARBA00038464"/>
    </source>
</evidence>
<dbReference type="PANTHER" id="PTHR23509">
    <property type="entry name" value="PA-PL1 PHOSPHOLIPASE FAMILY"/>
    <property type="match status" value="1"/>
</dbReference>
<dbReference type="PANTHER" id="PTHR23509:SF48">
    <property type="entry name" value="INTRACELLULAR PHOSPHOLIPASE A1"/>
    <property type="match status" value="1"/>
</dbReference>
<name>A0A1B6LDX7_9HEMI</name>
<feature type="compositionally biased region" description="Polar residues" evidence="2">
    <location>
        <begin position="138"/>
        <end position="168"/>
    </location>
</feature>
<dbReference type="SMART" id="SM01127">
    <property type="entry name" value="DDHD"/>
    <property type="match status" value="1"/>
</dbReference>
<reference evidence="4" key="1">
    <citation type="submission" date="2015-11" db="EMBL/GenBank/DDBJ databases">
        <title>De novo transcriptome assembly of four potential Pierce s Disease insect vectors from Arizona vineyards.</title>
        <authorList>
            <person name="Tassone E.E."/>
        </authorList>
    </citation>
    <scope>NUCLEOTIDE SEQUENCE</scope>
</reference>
<evidence type="ECO:0000259" key="3">
    <source>
        <dbReference type="PROSITE" id="PS51043"/>
    </source>
</evidence>
<proteinExistence type="inferred from homology"/>